<dbReference type="GO" id="GO:0016836">
    <property type="term" value="F:hydro-lyase activity"/>
    <property type="evidence" value="ECO:0007669"/>
    <property type="project" value="InterPro"/>
</dbReference>
<evidence type="ECO:0000256" key="2">
    <source>
        <dbReference type="SAM" id="Phobius"/>
    </source>
</evidence>
<reference evidence="3 4" key="1">
    <citation type="submission" date="2020-08" db="EMBL/GenBank/DDBJ databases">
        <title>Genomic Encyclopedia of Type Strains, Phase IV (KMG-IV): sequencing the most valuable type-strain genomes for metagenomic binning, comparative biology and taxonomic classification.</title>
        <authorList>
            <person name="Goeker M."/>
        </authorList>
    </citation>
    <scope>NUCLEOTIDE SEQUENCE [LARGE SCALE GENOMIC DNA]</scope>
    <source>
        <strain evidence="3 4">DSM 102189</strain>
    </source>
</reference>
<sequence>MNRQEGMRGSNALGEAGRSGAANRWSLPPFVKTPLYTPEERVRRDASRWTLVQGLLAPVQFLIFGVSLYLVLDYLRTGENKEWAEWSVVVKTMALYTIMITGAIWEKVVFGKYLFAESFFWEDVFSMLVIALHTAYLVALFQDLLPSVQLMWLALAAYLTYVINAGQFIWKLRMARLEGAGKKRAAGAIAA</sequence>
<feature type="transmembrane region" description="Helical" evidence="2">
    <location>
        <begin position="51"/>
        <end position="71"/>
    </location>
</feature>
<keyword evidence="4" id="KW-1185">Reference proteome</keyword>
<evidence type="ECO:0000313" key="3">
    <source>
        <dbReference type="EMBL" id="MBB6227250.1"/>
    </source>
</evidence>
<dbReference type="Proteomes" id="UP000538147">
    <property type="component" value="Unassembled WGS sequence"/>
</dbReference>
<keyword evidence="3" id="KW-0456">Lyase</keyword>
<dbReference type="NCBIfam" id="TIGR02020">
    <property type="entry name" value="BchF"/>
    <property type="match status" value="1"/>
</dbReference>
<dbReference type="GO" id="GO:0030494">
    <property type="term" value="P:bacteriochlorophyll biosynthetic process"/>
    <property type="evidence" value="ECO:0007669"/>
    <property type="project" value="InterPro"/>
</dbReference>
<keyword evidence="2" id="KW-0812">Transmembrane</keyword>
<feature type="transmembrane region" description="Helical" evidence="2">
    <location>
        <begin position="150"/>
        <end position="170"/>
    </location>
</feature>
<comment type="caution">
    <text evidence="3">The sequence shown here is derived from an EMBL/GenBank/DDBJ whole genome shotgun (WGS) entry which is preliminary data.</text>
</comment>
<feature type="region of interest" description="Disordered" evidence="1">
    <location>
        <begin position="1"/>
        <end position="20"/>
    </location>
</feature>
<dbReference type="EMBL" id="JACIIV010000009">
    <property type="protein sequence ID" value="MBB6227250.1"/>
    <property type="molecule type" value="Genomic_DNA"/>
</dbReference>
<feature type="transmembrane region" description="Helical" evidence="2">
    <location>
        <begin position="83"/>
        <end position="105"/>
    </location>
</feature>
<evidence type="ECO:0000256" key="1">
    <source>
        <dbReference type="SAM" id="MobiDB-lite"/>
    </source>
</evidence>
<dbReference type="InterPro" id="IPR009905">
    <property type="entry name" value="BCHF"/>
</dbReference>
<dbReference type="AlphaFoldDB" id="A0A841L497"/>
<evidence type="ECO:0000313" key="4">
    <source>
        <dbReference type="Proteomes" id="UP000538147"/>
    </source>
</evidence>
<organism evidence="3 4">
    <name type="scientific">Polymorphobacter multimanifer</name>
    <dbReference type="NCBI Taxonomy" id="1070431"/>
    <lineage>
        <taxon>Bacteria</taxon>
        <taxon>Pseudomonadati</taxon>
        <taxon>Pseudomonadota</taxon>
        <taxon>Alphaproteobacteria</taxon>
        <taxon>Sphingomonadales</taxon>
        <taxon>Sphingosinicellaceae</taxon>
        <taxon>Polymorphobacter</taxon>
    </lineage>
</organism>
<keyword evidence="2" id="KW-0472">Membrane</keyword>
<gene>
    <name evidence="3" type="ORF">FHS79_001416</name>
</gene>
<dbReference type="EC" id="4.2.1.-" evidence="3"/>
<feature type="transmembrane region" description="Helical" evidence="2">
    <location>
        <begin position="125"/>
        <end position="144"/>
    </location>
</feature>
<dbReference type="Pfam" id="PF07284">
    <property type="entry name" value="BCHF"/>
    <property type="match status" value="1"/>
</dbReference>
<proteinExistence type="predicted"/>
<keyword evidence="2" id="KW-1133">Transmembrane helix</keyword>
<dbReference type="GO" id="GO:0019685">
    <property type="term" value="P:photosynthesis, dark reaction"/>
    <property type="evidence" value="ECO:0007669"/>
    <property type="project" value="InterPro"/>
</dbReference>
<name>A0A841L497_9SPHN</name>
<dbReference type="RefSeq" id="WP_243452736.1">
    <property type="nucleotide sequence ID" value="NZ_BMOX01000025.1"/>
</dbReference>
<accession>A0A841L497</accession>
<protein>
    <submittedName>
        <fullName evidence="3">3-vinyl bacteriochlorophyllide hydratase</fullName>
        <ecNumber evidence="3">4.2.1.-</ecNumber>
    </submittedName>
</protein>